<dbReference type="Pfam" id="PF04046">
    <property type="entry name" value="PSP"/>
    <property type="match status" value="1"/>
</dbReference>
<feature type="region of interest" description="Disordered" evidence="6">
    <location>
        <begin position="434"/>
        <end position="604"/>
    </location>
</feature>
<feature type="compositionally biased region" description="Low complexity" evidence="6">
    <location>
        <begin position="72"/>
        <end position="85"/>
    </location>
</feature>
<accession>A0A8J1TKJ8</accession>
<keyword evidence="8" id="KW-1185">Reference proteome</keyword>
<protein>
    <submittedName>
        <fullName evidence="7">Uncharacterized protein</fullName>
    </submittedName>
</protein>
<evidence type="ECO:0000256" key="5">
    <source>
        <dbReference type="ARBA" id="ARBA00023242"/>
    </source>
</evidence>
<feature type="region of interest" description="Disordered" evidence="6">
    <location>
        <begin position="19"/>
        <end position="85"/>
    </location>
</feature>
<feature type="compositionally biased region" description="Basic and acidic residues" evidence="6">
    <location>
        <begin position="61"/>
        <end position="71"/>
    </location>
</feature>
<keyword evidence="3" id="KW-0863">Zinc-finger</keyword>
<dbReference type="InterPro" id="IPR052115">
    <property type="entry name" value="NEXT_complex_subunit_ZCCHC8"/>
</dbReference>
<dbReference type="SMART" id="SM00581">
    <property type="entry name" value="PSP"/>
    <property type="match status" value="1"/>
</dbReference>
<reference evidence="7" key="1">
    <citation type="submission" date="2022-03" db="EMBL/GenBank/DDBJ databases">
        <authorList>
            <person name="Martin C."/>
        </authorList>
    </citation>
    <scope>NUCLEOTIDE SEQUENCE</scope>
</reference>
<dbReference type="AlphaFoldDB" id="A0A8J1TKJ8"/>
<comment type="subcellular location">
    <subcellularLocation>
        <location evidence="1">Nucleus</location>
    </subcellularLocation>
</comment>
<feature type="compositionally biased region" description="Polar residues" evidence="6">
    <location>
        <begin position="35"/>
        <end position="57"/>
    </location>
</feature>
<evidence type="ECO:0000256" key="6">
    <source>
        <dbReference type="SAM" id="MobiDB-lite"/>
    </source>
</evidence>
<evidence type="ECO:0000313" key="7">
    <source>
        <dbReference type="EMBL" id="CAH1801702.1"/>
    </source>
</evidence>
<evidence type="ECO:0000256" key="2">
    <source>
        <dbReference type="ARBA" id="ARBA00022723"/>
    </source>
</evidence>
<dbReference type="InterPro" id="IPR006568">
    <property type="entry name" value="PSP_pro-rich"/>
</dbReference>
<dbReference type="EMBL" id="CAIIXF020000012">
    <property type="protein sequence ID" value="CAH1801702.1"/>
    <property type="molecule type" value="Genomic_DNA"/>
</dbReference>
<keyword evidence="4" id="KW-0862">Zinc</keyword>
<dbReference type="GO" id="GO:0008270">
    <property type="term" value="F:zinc ion binding"/>
    <property type="evidence" value="ECO:0007669"/>
    <property type="project" value="UniProtKB-KW"/>
</dbReference>
<feature type="compositionally biased region" description="Pro residues" evidence="6">
    <location>
        <begin position="545"/>
        <end position="557"/>
    </location>
</feature>
<dbReference type="GO" id="GO:0071013">
    <property type="term" value="C:catalytic step 2 spliceosome"/>
    <property type="evidence" value="ECO:0007669"/>
    <property type="project" value="TreeGrafter"/>
</dbReference>
<organism evidence="7 8">
    <name type="scientific">Owenia fusiformis</name>
    <name type="common">Polychaete worm</name>
    <dbReference type="NCBI Taxonomy" id="6347"/>
    <lineage>
        <taxon>Eukaryota</taxon>
        <taxon>Metazoa</taxon>
        <taxon>Spiralia</taxon>
        <taxon>Lophotrochozoa</taxon>
        <taxon>Annelida</taxon>
        <taxon>Polychaeta</taxon>
        <taxon>Sedentaria</taxon>
        <taxon>Canalipalpata</taxon>
        <taxon>Sabellida</taxon>
        <taxon>Oweniida</taxon>
        <taxon>Oweniidae</taxon>
        <taxon>Owenia</taxon>
    </lineage>
</organism>
<dbReference type="Proteomes" id="UP000749559">
    <property type="component" value="Unassembled WGS sequence"/>
</dbReference>
<evidence type="ECO:0000256" key="4">
    <source>
        <dbReference type="ARBA" id="ARBA00022833"/>
    </source>
</evidence>
<feature type="compositionally biased region" description="Basic and acidic residues" evidence="6">
    <location>
        <begin position="525"/>
        <end position="538"/>
    </location>
</feature>
<feature type="compositionally biased region" description="Low complexity" evidence="6">
    <location>
        <begin position="589"/>
        <end position="599"/>
    </location>
</feature>
<sequence length="663" mass="74205">MDVFGDSSLFDEFEADREKGSTHLDICPSSIPRRNLQTPENGTNSSQEQHDSTLNTNRKLKIGERENESRGSRSTYNSDNSTSNNLQNVLKLRQENQELSKYKRLLNATRWGADDDTSPLVQVLYLNNPIARKYKVQIENYIHDLVANDNGDNMEMITPPLSSVCIHDKVEGKLIHGNKQQVRRKHMVIGNCQYYYKFILDPMGTPLVGGDNCQMTDGWETPAYVQIFLEALPLDPEEEALKVKKKENRPKNECWNCGGDHMLTDCQEPRNQKEISRRRAIFMANQGGPVQSLTGKNSKGNFETDPRFASFKPGEISENLRGALGLRDIEVPPWIYQMRMMGYPPGWLKEAECQTSGISMFDKHGKETNEDGELGEEGEVAVVERKVSYDTAKLVSFPGYNVPLPQGQLDEHMKFHMPPMSQQQSKDVLALYLAPKGGPTKPRPVVNRKRKRPVKDGASLGTLEEMDVDTDTTGTESDLEGPSPAKLKKLPRNPSELSSRSSSPNAEELEEQRQLLLAQLQDAESDSKGIELVVKDSVGDDSFIPPLPPTPTAPPLPSDSEPESDTGTPVRFRSKSGMRTPQGQNTQNSFSSTPSSSISVDFGTPIEKEQLEKLLPDSDNWKVGIIDHIPYENLPNATGTFQKMRGLLEKVRETVKEIEDSNE</sequence>
<gene>
    <name evidence="7" type="ORF">OFUS_LOCUS25469</name>
</gene>
<keyword evidence="2" id="KW-0479">Metal-binding</keyword>
<dbReference type="OrthoDB" id="8026949at2759"/>
<keyword evidence="5" id="KW-0539">Nucleus</keyword>
<name>A0A8J1TKJ8_OWEFU</name>
<proteinExistence type="predicted"/>
<dbReference type="PANTHER" id="PTHR13316:SF0">
    <property type="entry name" value="ZINC FINGER CCHC DOMAIN-CONTAINING PROTEIN 8"/>
    <property type="match status" value="1"/>
</dbReference>
<dbReference type="GO" id="GO:0003723">
    <property type="term" value="F:RNA binding"/>
    <property type="evidence" value="ECO:0007669"/>
    <property type="project" value="TreeGrafter"/>
</dbReference>
<feature type="compositionally biased region" description="Low complexity" evidence="6">
    <location>
        <begin position="492"/>
        <end position="506"/>
    </location>
</feature>
<evidence type="ECO:0000256" key="1">
    <source>
        <dbReference type="ARBA" id="ARBA00004123"/>
    </source>
</evidence>
<evidence type="ECO:0000313" key="8">
    <source>
        <dbReference type="Proteomes" id="UP000749559"/>
    </source>
</evidence>
<evidence type="ECO:0000256" key="3">
    <source>
        <dbReference type="ARBA" id="ARBA00022771"/>
    </source>
</evidence>
<comment type="caution">
    <text evidence="7">The sequence shown here is derived from an EMBL/GenBank/DDBJ whole genome shotgun (WGS) entry which is preliminary data.</text>
</comment>
<dbReference type="PANTHER" id="PTHR13316">
    <property type="entry name" value="ZINC FINGER, CCHC DOMAIN CONTAINING 8"/>
    <property type="match status" value="1"/>
</dbReference>
<feature type="compositionally biased region" description="Polar residues" evidence="6">
    <location>
        <begin position="577"/>
        <end position="588"/>
    </location>
</feature>